<dbReference type="RefSeq" id="WP_186911812.1">
    <property type="nucleotide sequence ID" value="NZ_JACOFV010000005.1"/>
</dbReference>
<evidence type="ECO:0000313" key="4">
    <source>
        <dbReference type="EMBL" id="MBC3861888.1"/>
    </source>
</evidence>
<protein>
    <submittedName>
        <fullName evidence="4">Cobalamin-binding protein</fullName>
    </submittedName>
</protein>
<dbReference type="GO" id="GO:0071281">
    <property type="term" value="P:cellular response to iron ion"/>
    <property type="evidence" value="ECO:0007669"/>
    <property type="project" value="TreeGrafter"/>
</dbReference>
<feature type="chain" id="PRO_5037091372" evidence="2">
    <location>
        <begin position="23"/>
        <end position="303"/>
    </location>
</feature>
<dbReference type="InterPro" id="IPR050902">
    <property type="entry name" value="ABC_Transporter_SBP"/>
</dbReference>
<feature type="domain" description="Fe/B12 periplasmic-binding" evidence="3">
    <location>
        <begin position="42"/>
        <end position="291"/>
    </location>
</feature>
<dbReference type="Pfam" id="PF01497">
    <property type="entry name" value="Peripla_BP_2"/>
    <property type="match status" value="1"/>
</dbReference>
<accession>A0A923HGB6</accession>
<dbReference type="PROSITE" id="PS50983">
    <property type="entry name" value="FE_B12_PBP"/>
    <property type="match status" value="1"/>
</dbReference>
<evidence type="ECO:0000256" key="1">
    <source>
        <dbReference type="ARBA" id="ARBA00022729"/>
    </source>
</evidence>
<comment type="caution">
    <text evidence="4">The sequence shown here is derived from an EMBL/GenBank/DDBJ whole genome shotgun (WGS) entry which is preliminary data.</text>
</comment>
<dbReference type="Gene3D" id="3.40.50.1980">
    <property type="entry name" value="Nitrogenase molybdenum iron protein domain"/>
    <property type="match status" value="2"/>
</dbReference>
<proteinExistence type="predicted"/>
<feature type="signal peptide" evidence="2">
    <location>
        <begin position="1"/>
        <end position="22"/>
    </location>
</feature>
<dbReference type="InterPro" id="IPR002491">
    <property type="entry name" value="ABC_transptr_periplasmic_BD"/>
</dbReference>
<keyword evidence="5" id="KW-1185">Reference proteome</keyword>
<dbReference type="EMBL" id="JACOFV010000005">
    <property type="protein sequence ID" value="MBC3861888.1"/>
    <property type="molecule type" value="Genomic_DNA"/>
</dbReference>
<gene>
    <name evidence="4" type="ORF">H8K32_07235</name>
</gene>
<evidence type="ECO:0000256" key="2">
    <source>
        <dbReference type="SAM" id="SignalP"/>
    </source>
</evidence>
<dbReference type="CDD" id="cd01144">
    <property type="entry name" value="BtuF"/>
    <property type="match status" value="1"/>
</dbReference>
<evidence type="ECO:0000313" key="5">
    <source>
        <dbReference type="Proteomes" id="UP000634011"/>
    </source>
</evidence>
<reference evidence="4" key="1">
    <citation type="submission" date="2020-08" db="EMBL/GenBank/DDBJ databases">
        <title>Novel species isolated from subtropical streams in China.</title>
        <authorList>
            <person name="Lu H."/>
        </authorList>
    </citation>
    <scope>NUCLEOTIDE SEQUENCE</scope>
    <source>
        <strain evidence="4">KACC 12607</strain>
    </source>
</reference>
<dbReference type="PANTHER" id="PTHR30535:SF34">
    <property type="entry name" value="MOLYBDATE-BINDING PROTEIN MOLA"/>
    <property type="match status" value="1"/>
</dbReference>
<dbReference type="SUPFAM" id="SSF53807">
    <property type="entry name" value="Helical backbone' metal receptor"/>
    <property type="match status" value="1"/>
</dbReference>
<dbReference type="PANTHER" id="PTHR30535">
    <property type="entry name" value="VITAMIN B12-BINDING PROTEIN"/>
    <property type="match status" value="1"/>
</dbReference>
<keyword evidence="1 2" id="KW-0732">Signal</keyword>
<dbReference type="InterPro" id="IPR054828">
    <property type="entry name" value="Vit_B12_bind_prot"/>
</dbReference>
<name>A0A923HGB6_9BURK</name>
<organism evidence="4 5">
    <name type="scientific">Undibacterium jejuense</name>
    <dbReference type="NCBI Taxonomy" id="1344949"/>
    <lineage>
        <taxon>Bacteria</taxon>
        <taxon>Pseudomonadati</taxon>
        <taxon>Pseudomonadota</taxon>
        <taxon>Betaproteobacteria</taxon>
        <taxon>Burkholderiales</taxon>
        <taxon>Oxalobacteraceae</taxon>
        <taxon>Undibacterium</taxon>
    </lineage>
</organism>
<dbReference type="AlphaFoldDB" id="A0A923HGB6"/>
<sequence>MYKSLWLALATCLMALSASSFAAITVTDDLGNIVTLERPAQRVISLAPHVTELIFAAGAGSKIVGTVKYSDYPESAKSIQRVGDLRQVDLERIIALKPDLLVVWMHGAFNQQLETLRKSGIPFFFSEPQKLNQVPDTLTKFGQMMGTENAAQAAATSFSQQLQQLSSQYQNKPKVRTFYQVWGRPLYTLNDKHIVSDAIRLCGGDNIFGQLSASAPVVTVEAVLQENPELIIGTDAKGESKNDIVQWKSFNTLLANKNHNLLSIDGDLMNRPGPRIIDGAKAICSALEQARQHRSSASGKGQK</sequence>
<dbReference type="Proteomes" id="UP000634011">
    <property type="component" value="Unassembled WGS sequence"/>
</dbReference>
<dbReference type="NCBIfam" id="NF038402">
    <property type="entry name" value="TroA_like"/>
    <property type="match status" value="1"/>
</dbReference>
<evidence type="ECO:0000259" key="3">
    <source>
        <dbReference type="PROSITE" id="PS50983"/>
    </source>
</evidence>